<dbReference type="GO" id="GO:0006826">
    <property type="term" value="P:iron ion transport"/>
    <property type="evidence" value="ECO:0007669"/>
    <property type="project" value="UniProtKB-KW"/>
</dbReference>
<keyword evidence="10 11" id="KW-0998">Cell outer membrane</keyword>
<keyword evidence="7" id="KW-0406">Ion transport</keyword>
<evidence type="ECO:0000313" key="17">
    <source>
        <dbReference type="Proteomes" id="UP000237222"/>
    </source>
</evidence>
<comment type="caution">
    <text evidence="16">The sequence shown here is derived from an EMBL/GenBank/DDBJ whole genome shotgun (WGS) entry which is preliminary data.</text>
</comment>
<dbReference type="Pfam" id="PF00593">
    <property type="entry name" value="TonB_dep_Rec_b-barrel"/>
    <property type="match status" value="1"/>
</dbReference>
<dbReference type="PANTHER" id="PTHR32552">
    <property type="entry name" value="FERRICHROME IRON RECEPTOR-RELATED"/>
    <property type="match status" value="1"/>
</dbReference>
<evidence type="ECO:0000256" key="6">
    <source>
        <dbReference type="ARBA" id="ARBA00023004"/>
    </source>
</evidence>
<evidence type="ECO:0000256" key="7">
    <source>
        <dbReference type="ARBA" id="ARBA00023065"/>
    </source>
</evidence>
<evidence type="ECO:0000256" key="12">
    <source>
        <dbReference type="RuleBase" id="RU003357"/>
    </source>
</evidence>
<keyword evidence="6" id="KW-0408">Iron</keyword>
<keyword evidence="2 11" id="KW-0813">Transport</keyword>
<protein>
    <recommendedName>
        <fullName evidence="18">TonB-dependent receptor</fullName>
    </recommendedName>
</protein>
<dbReference type="Proteomes" id="UP000237222">
    <property type="component" value="Unassembled WGS sequence"/>
</dbReference>
<evidence type="ECO:0000256" key="1">
    <source>
        <dbReference type="ARBA" id="ARBA00004571"/>
    </source>
</evidence>
<proteinExistence type="inferred from homology"/>
<keyword evidence="13" id="KW-0732">Signal</keyword>
<feature type="domain" description="TonB-dependent receptor plug" evidence="15">
    <location>
        <begin position="39"/>
        <end position="147"/>
    </location>
</feature>
<keyword evidence="5 11" id="KW-0812">Transmembrane</keyword>
<comment type="subcellular location">
    <subcellularLocation>
        <location evidence="1 11">Cell outer membrane</location>
        <topology evidence="1 11">Multi-pass membrane protein</topology>
    </subcellularLocation>
</comment>
<evidence type="ECO:0000256" key="9">
    <source>
        <dbReference type="ARBA" id="ARBA00023136"/>
    </source>
</evidence>
<evidence type="ECO:0000313" key="16">
    <source>
        <dbReference type="EMBL" id="POP54714.1"/>
    </source>
</evidence>
<comment type="similarity">
    <text evidence="11 12">Belongs to the TonB-dependent receptor family.</text>
</comment>
<evidence type="ECO:0000256" key="10">
    <source>
        <dbReference type="ARBA" id="ARBA00023237"/>
    </source>
</evidence>
<dbReference type="GO" id="GO:0009279">
    <property type="term" value="C:cell outer membrane"/>
    <property type="evidence" value="ECO:0007669"/>
    <property type="project" value="UniProtKB-SubCell"/>
</dbReference>
<dbReference type="PROSITE" id="PS52016">
    <property type="entry name" value="TONB_DEPENDENT_REC_3"/>
    <property type="match status" value="1"/>
</dbReference>
<organism evidence="16 17">
    <name type="scientific">Zhongshania marina</name>
    <dbReference type="NCBI Taxonomy" id="2304603"/>
    <lineage>
        <taxon>Bacteria</taxon>
        <taxon>Pseudomonadati</taxon>
        <taxon>Pseudomonadota</taxon>
        <taxon>Gammaproteobacteria</taxon>
        <taxon>Cellvibrionales</taxon>
        <taxon>Spongiibacteraceae</taxon>
        <taxon>Zhongshania</taxon>
    </lineage>
</organism>
<dbReference type="Pfam" id="PF07715">
    <property type="entry name" value="Plug"/>
    <property type="match status" value="1"/>
</dbReference>
<dbReference type="InterPro" id="IPR012910">
    <property type="entry name" value="Plug_dom"/>
</dbReference>
<feature type="domain" description="TonB-dependent receptor-like beta-barrel" evidence="14">
    <location>
        <begin position="361"/>
        <end position="756"/>
    </location>
</feature>
<evidence type="ECO:0000256" key="4">
    <source>
        <dbReference type="ARBA" id="ARBA00022496"/>
    </source>
</evidence>
<evidence type="ECO:0000256" key="13">
    <source>
        <dbReference type="SAM" id="SignalP"/>
    </source>
</evidence>
<keyword evidence="3 11" id="KW-1134">Transmembrane beta strand</keyword>
<gene>
    <name evidence="16" type="ORF">C0068_00415</name>
</gene>
<dbReference type="SUPFAM" id="SSF56935">
    <property type="entry name" value="Porins"/>
    <property type="match status" value="1"/>
</dbReference>
<dbReference type="InterPro" id="IPR039426">
    <property type="entry name" value="TonB-dep_rcpt-like"/>
</dbReference>
<keyword evidence="4" id="KW-0410">Iron transport</keyword>
<keyword evidence="9 11" id="KW-0472">Membrane</keyword>
<dbReference type="EMBL" id="PQGG01000002">
    <property type="protein sequence ID" value="POP54714.1"/>
    <property type="molecule type" value="Genomic_DNA"/>
</dbReference>
<keyword evidence="8 12" id="KW-0798">TonB box</keyword>
<evidence type="ECO:0008006" key="18">
    <source>
        <dbReference type="Google" id="ProtNLM"/>
    </source>
</evidence>
<sequence>MGFRAQRIVAMVLALNAMPVISAELEEVVVTAQKRSQSAQEVPIAITAMSAEDMRSAGVFDASDLTDVNPSISFDTGQSSQNSSLKIRGIGTVGNGRTFEGAVGVFVDGVYRSRSAMALQDMNDIGGLELLRGPQGTLFGKNTVAGALSLSSMKPNFDEFSNSSEIVVGSYNKQYFSTAFNMPLDDNNAIRLSLVSNRQDGFYRSRQQDDRTYNQTDRLSGKFQWLAELSDNLESWLILDYAKSDAACCWGSVQVVSGPLTDDLTYYANLRGLDFYTDDIAEDQRLSNNNARSQEFREDIGVSWKLNWALESVDISSVTGVRQFKDEQRNGDADFGPAHILVLNEPSKIDFWSQELNFSTSVGPVDVVAGLYYSHETYESDRSFVSDTDSNNYASFLTTKAITELLGLNVNTAPVCRPPGMSLGCTALLSMIGAPLGIQSFDLFPATAGERIIEDHYYQDASSAAAFIHTQTHFDNGFTLVAGMRYSQDRKDGGYDQIYWYNSELAQLIVASGLVGAAPTGDLSTPRNALDLNTIYNSPSFYDKYSSSVLTSTVSGQYEFNDDIMGYVTFSKGYKAGAVNLFQEAANLQNTTYDPEYATSWELGLKTRYWDNRAQTNIAVFDTLYENLQINFFNGFNFFTQNTGEATSRGIEIENTVQVTDRLRTELSVTWLEAEFSDLGDAPEAVRHLDGRQTPRAPDLSAVAIATYEQPITPTLGGYGRISASYSGEHWASPDTPDEPTQGPYTLWDLSFGLRYFGDKEIDVSFFCKNCSDVSYRTIYFAMPVQKGSFNAYLNEPRQLGLSIKANL</sequence>
<evidence type="ECO:0000256" key="8">
    <source>
        <dbReference type="ARBA" id="ARBA00023077"/>
    </source>
</evidence>
<evidence type="ECO:0000256" key="2">
    <source>
        <dbReference type="ARBA" id="ARBA00022448"/>
    </source>
</evidence>
<dbReference type="InterPro" id="IPR036942">
    <property type="entry name" value="Beta-barrel_TonB_sf"/>
</dbReference>
<evidence type="ECO:0000259" key="14">
    <source>
        <dbReference type="Pfam" id="PF00593"/>
    </source>
</evidence>
<accession>A0A2S4HL33</accession>
<dbReference type="InterPro" id="IPR000531">
    <property type="entry name" value="Beta-barrel_TonB"/>
</dbReference>
<dbReference type="OrthoDB" id="5741174at2"/>
<evidence type="ECO:0000256" key="5">
    <source>
        <dbReference type="ARBA" id="ARBA00022692"/>
    </source>
</evidence>
<dbReference type="Gene3D" id="2.40.170.20">
    <property type="entry name" value="TonB-dependent receptor, beta-barrel domain"/>
    <property type="match status" value="2"/>
</dbReference>
<feature type="signal peptide" evidence="13">
    <location>
        <begin position="1"/>
        <end position="22"/>
    </location>
</feature>
<feature type="chain" id="PRO_5015461111" description="TonB-dependent receptor" evidence="13">
    <location>
        <begin position="23"/>
        <end position="808"/>
    </location>
</feature>
<evidence type="ECO:0000259" key="15">
    <source>
        <dbReference type="Pfam" id="PF07715"/>
    </source>
</evidence>
<reference evidence="16" key="1">
    <citation type="submission" date="2018-01" db="EMBL/GenBank/DDBJ databases">
        <authorList>
            <person name="Yu X.-D."/>
        </authorList>
    </citation>
    <scope>NUCLEOTIDE SEQUENCE</scope>
    <source>
        <strain evidence="16">ZX-21</strain>
    </source>
</reference>
<dbReference type="RefSeq" id="WP_103682517.1">
    <property type="nucleotide sequence ID" value="NZ_PQGG01000002.1"/>
</dbReference>
<name>A0A2S4HL33_9GAMM</name>
<evidence type="ECO:0000256" key="11">
    <source>
        <dbReference type="PROSITE-ProRule" id="PRU01360"/>
    </source>
</evidence>
<evidence type="ECO:0000256" key="3">
    <source>
        <dbReference type="ARBA" id="ARBA00022452"/>
    </source>
</evidence>
<dbReference type="AlphaFoldDB" id="A0A2S4HL33"/>
<dbReference type="PANTHER" id="PTHR32552:SF81">
    <property type="entry name" value="TONB-DEPENDENT OUTER MEMBRANE RECEPTOR"/>
    <property type="match status" value="1"/>
</dbReference>